<dbReference type="EMBL" id="BKCJ011173421">
    <property type="protein sequence ID" value="GFC98655.1"/>
    <property type="molecule type" value="Genomic_DNA"/>
</dbReference>
<feature type="region of interest" description="Disordered" evidence="1">
    <location>
        <begin position="24"/>
        <end position="43"/>
    </location>
</feature>
<evidence type="ECO:0000256" key="1">
    <source>
        <dbReference type="SAM" id="MobiDB-lite"/>
    </source>
</evidence>
<accession>A0A699SPT7</accession>
<protein>
    <submittedName>
        <fullName evidence="2">Uncharacterized protein</fullName>
    </submittedName>
</protein>
<sequence>MVADGKGHHGVGYLVQHDGEQVSGDVQQNGCESQAASGRRSARASIHVHGGLGSLGVGEPLFGARGAFARLKPGADGRLGQDAGQNVGRLAIGNVHADT</sequence>
<reference evidence="2" key="1">
    <citation type="journal article" date="2019" name="Sci. Rep.">
        <title>Draft genome of Tanacetum cinerariifolium, the natural source of mosquito coil.</title>
        <authorList>
            <person name="Yamashiro T."/>
            <person name="Shiraishi A."/>
            <person name="Satake H."/>
            <person name="Nakayama K."/>
        </authorList>
    </citation>
    <scope>NUCLEOTIDE SEQUENCE</scope>
</reference>
<feature type="compositionally biased region" description="Low complexity" evidence="1">
    <location>
        <begin position="33"/>
        <end position="43"/>
    </location>
</feature>
<organism evidence="2">
    <name type="scientific">Tanacetum cinerariifolium</name>
    <name type="common">Dalmatian daisy</name>
    <name type="synonym">Chrysanthemum cinerariifolium</name>
    <dbReference type="NCBI Taxonomy" id="118510"/>
    <lineage>
        <taxon>Eukaryota</taxon>
        <taxon>Viridiplantae</taxon>
        <taxon>Streptophyta</taxon>
        <taxon>Embryophyta</taxon>
        <taxon>Tracheophyta</taxon>
        <taxon>Spermatophyta</taxon>
        <taxon>Magnoliopsida</taxon>
        <taxon>eudicotyledons</taxon>
        <taxon>Gunneridae</taxon>
        <taxon>Pentapetalae</taxon>
        <taxon>asterids</taxon>
        <taxon>campanulids</taxon>
        <taxon>Asterales</taxon>
        <taxon>Asteraceae</taxon>
        <taxon>Asteroideae</taxon>
        <taxon>Anthemideae</taxon>
        <taxon>Anthemidinae</taxon>
        <taxon>Tanacetum</taxon>
    </lineage>
</organism>
<dbReference type="AlphaFoldDB" id="A0A699SPT7"/>
<evidence type="ECO:0000313" key="2">
    <source>
        <dbReference type="EMBL" id="GFC98655.1"/>
    </source>
</evidence>
<gene>
    <name evidence="2" type="ORF">Tci_870625</name>
</gene>
<comment type="caution">
    <text evidence="2">The sequence shown here is derived from an EMBL/GenBank/DDBJ whole genome shotgun (WGS) entry which is preliminary data.</text>
</comment>
<name>A0A699SPT7_TANCI</name>
<proteinExistence type="predicted"/>